<dbReference type="GO" id="GO:0030973">
    <property type="term" value="F:molybdate ion binding"/>
    <property type="evidence" value="ECO:0007669"/>
    <property type="project" value="TreeGrafter"/>
</dbReference>
<dbReference type="CDD" id="cd13538">
    <property type="entry name" value="PBP2_ModA_like_1"/>
    <property type="match status" value="1"/>
</dbReference>
<dbReference type="Gene3D" id="3.40.190.10">
    <property type="entry name" value="Periplasmic binding protein-like II"/>
    <property type="match status" value="2"/>
</dbReference>
<dbReference type="NCBIfam" id="TIGR01256">
    <property type="entry name" value="modA"/>
    <property type="match status" value="1"/>
</dbReference>
<organism evidence="3">
    <name type="scientific">marine metagenome</name>
    <dbReference type="NCBI Taxonomy" id="408172"/>
    <lineage>
        <taxon>unclassified sequences</taxon>
        <taxon>metagenomes</taxon>
        <taxon>ecological metagenomes</taxon>
    </lineage>
</organism>
<name>A0A382X6U5_9ZZZZ</name>
<dbReference type="PANTHER" id="PTHR30632">
    <property type="entry name" value="MOLYBDATE-BINDING PERIPLASMIC PROTEIN"/>
    <property type="match status" value="1"/>
</dbReference>
<dbReference type="PANTHER" id="PTHR30632:SF0">
    <property type="entry name" value="SULFATE-BINDING PROTEIN"/>
    <property type="match status" value="1"/>
</dbReference>
<dbReference type="EMBL" id="UINC01165501">
    <property type="protein sequence ID" value="SVD66927.1"/>
    <property type="molecule type" value="Genomic_DNA"/>
</dbReference>
<dbReference type="SUPFAM" id="SSF53850">
    <property type="entry name" value="Periplasmic binding protein-like II"/>
    <property type="match status" value="1"/>
</dbReference>
<evidence type="ECO:0000313" key="3">
    <source>
        <dbReference type="EMBL" id="SVD66927.1"/>
    </source>
</evidence>
<dbReference type="PIRSF" id="PIRSF004846">
    <property type="entry name" value="ModA"/>
    <property type="match status" value="1"/>
</dbReference>
<evidence type="ECO:0000256" key="1">
    <source>
        <dbReference type="ARBA" id="ARBA00022723"/>
    </source>
</evidence>
<reference evidence="3" key="1">
    <citation type="submission" date="2018-05" db="EMBL/GenBank/DDBJ databases">
        <authorList>
            <person name="Lanie J.A."/>
            <person name="Ng W.-L."/>
            <person name="Kazmierczak K.M."/>
            <person name="Andrzejewski T.M."/>
            <person name="Davidsen T.M."/>
            <person name="Wayne K.J."/>
            <person name="Tettelin H."/>
            <person name="Glass J.I."/>
            <person name="Rusch D."/>
            <person name="Podicherti R."/>
            <person name="Tsui H.-C.T."/>
            <person name="Winkler M.E."/>
        </authorList>
    </citation>
    <scope>NUCLEOTIDE SEQUENCE</scope>
</reference>
<dbReference type="Pfam" id="PF13531">
    <property type="entry name" value="SBP_bac_11"/>
    <property type="match status" value="1"/>
</dbReference>
<dbReference type="InterPro" id="IPR005950">
    <property type="entry name" value="ModA"/>
</dbReference>
<protein>
    <recommendedName>
        <fullName evidence="4">Molybdate ABC transporter substrate-binding protein</fullName>
    </recommendedName>
</protein>
<dbReference type="GO" id="GO:0046872">
    <property type="term" value="F:metal ion binding"/>
    <property type="evidence" value="ECO:0007669"/>
    <property type="project" value="UniProtKB-KW"/>
</dbReference>
<dbReference type="AlphaFoldDB" id="A0A382X6U5"/>
<evidence type="ECO:0000256" key="2">
    <source>
        <dbReference type="ARBA" id="ARBA00022729"/>
    </source>
</evidence>
<accession>A0A382X6U5</accession>
<dbReference type="InterPro" id="IPR050682">
    <property type="entry name" value="ModA/WtpA"/>
</dbReference>
<keyword evidence="1" id="KW-0479">Metal-binding</keyword>
<keyword evidence="2" id="KW-0732">Signal</keyword>
<gene>
    <name evidence="3" type="ORF">METZ01_LOCUS419781</name>
</gene>
<sequence>MANSFPEIAGAFEAEHSGASITFNFAGSQRLRTQLEFGAQADVFASADRRQMDLAVAADLISGVPVPFVENVLVVITPLAGGTTNDERVNNLDDLARNGVKLALASPVVPVGAYSHELLRKLEANVVDLGPDYASRVLKNVVTHEPNVRGVLQKVALGEVDAGIVYRTDAATDYAASRVGVVSIPDGSNVVAEYPIAVLREAAYPELAEEFVRFVLGERFKTILSSYGFEPPVVIPLEADPDGR</sequence>
<dbReference type="GO" id="GO:0015689">
    <property type="term" value="P:molybdate ion transport"/>
    <property type="evidence" value="ECO:0007669"/>
    <property type="project" value="InterPro"/>
</dbReference>
<proteinExistence type="predicted"/>
<evidence type="ECO:0008006" key="4">
    <source>
        <dbReference type="Google" id="ProtNLM"/>
    </source>
</evidence>